<accession>A0A2G8T9Q3</accession>
<feature type="chain" id="PRO_5013822662" description="Autotransporter domain-containing protein" evidence="1">
    <location>
        <begin position="20"/>
        <end position="410"/>
    </location>
</feature>
<feature type="signal peptide" evidence="1">
    <location>
        <begin position="1"/>
        <end position="19"/>
    </location>
</feature>
<keyword evidence="1" id="KW-0732">Signal</keyword>
<evidence type="ECO:0000313" key="2">
    <source>
        <dbReference type="EMBL" id="PIL42787.1"/>
    </source>
</evidence>
<comment type="caution">
    <text evidence="2">The sequence shown here is derived from an EMBL/GenBank/DDBJ whole genome shotgun (WGS) entry which is preliminary data.</text>
</comment>
<proteinExistence type="predicted"/>
<reference evidence="2 3" key="1">
    <citation type="submission" date="2017-10" db="EMBL/GenBank/DDBJ databases">
        <title>Massilia psychrophilum sp. nov., a novel purple-pigmented bacterium isolated from Tianshan glacier, Xinjiang Municipality, China.</title>
        <authorList>
            <person name="Wang H."/>
        </authorList>
    </citation>
    <scope>NUCLEOTIDE SEQUENCE [LARGE SCALE GENOMIC DNA]</scope>
    <source>
        <strain evidence="2 3">JCM 30074</strain>
    </source>
</reference>
<gene>
    <name evidence="2" type="ORF">CR105_22715</name>
</gene>
<name>A0A2G8T9Q3_9BURK</name>
<organism evidence="2 3">
    <name type="scientific">Massilia eurypsychrophila</name>
    <dbReference type="NCBI Taxonomy" id="1485217"/>
    <lineage>
        <taxon>Bacteria</taxon>
        <taxon>Pseudomonadati</taxon>
        <taxon>Pseudomonadota</taxon>
        <taxon>Betaproteobacteria</taxon>
        <taxon>Burkholderiales</taxon>
        <taxon>Oxalobacteraceae</taxon>
        <taxon>Telluria group</taxon>
        <taxon>Massilia</taxon>
    </lineage>
</organism>
<evidence type="ECO:0000256" key="1">
    <source>
        <dbReference type="SAM" id="SignalP"/>
    </source>
</evidence>
<dbReference type="AlphaFoldDB" id="A0A2G8T9Q3"/>
<sequence length="410" mass="43541">MSMHTSPRLLALLTGAAFAAPVFAQTAAPLDCQRSFAFRADTDGVAGKTVCSAKADAFIDALDNFNASNAAYTPVSSALVQARFSDVGMVLSYDANSTRLNYNFIELGDSGSFTGASRAESQDQFEDFVKKSNILARIMQYQAQHSATSPITGIGGVITMAGAQDFGSSFDTMSKIASGQGASNNLVGVGLNYGSYSVSGSDERIKTTSVPLSYTVRNDIDPRRQLVLSVPITLVSIGGAQSVHGSAGVAYRLPLSDNWTLTPGARYAIIASKDRATLSSVMSASLTSTYAMPTNGYTLGIGNMIGYYKTGKFSSGDYSIAPDIALTMMRNGIMASMPTTMFGPKMAAEISLIDMRYLGDKPFVDSTQEIGFTIGTNRNAANARSFVRGGLSYLRGRNTRGLSVNFGYWF</sequence>
<dbReference type="EMBL" id="PDOC01000021">
    <property type="protein sequence ID" value="PIL42787.1"/>
    <property type="molecule type" value="Genomic_DNA"/>
</dbReference>
<evidence type="ECO:0000313" key="3">
    <source>
        <dbReference type="Proteomes" id="UP000230390"/>
    </source>
</evidence>
<evidence type="ECO:0008006" key="4">
    <source>
        <dbReference type="Google" id="ProtNLM"/>
    </source>
</evidence>
<keyword evidence="3" id="KW-1185">Reference proteome</keyword>
<protein>
    <recommendedName>
        <fullName evidence="4">Autotransporter domain-containing protein</fullName>
    </recommendedName>
</protein>
<dbReference type="Proteomes" id="UP000230390">
    <property type="component" value="Unassembled WGS sequence"/>
</dbReference>